<dbReference type="Gene3D" id="3.30.420.40">
    <property type="match status" value="1"/>
</dbReference>
<dbReference type="OrthoDB" id="6372431at2759"/>
<comment type="caution">
    <text evidence="5">The sequence shown here is derived from an EMBL/GenBank/DDBJ whole genome shotgun (WGS) entry which is preliminary data.</text>
</comment>
<name>A0A1D1UQQ7_RAMVA</name>
<dbReference type="InterPro" id="IPR000407">
    <property type="entry name" value="GDA1_CD39_NTPase"/>
</dbReference>
<dbReference type="Pfam" id="PF01150">
    <property type="entry name" value="GDA1_CD39"/>
    <property type="match status" value="1"/>
</dbReference>
<feature type="active site" description="Proton acceptor" evidence="3">
    <location>
        <position position="184"/>
    </location>
</feature>
<sequence>MDYSLIGAVILILFFGCSSSLPLPQDFSEDVAPVELFRSPANGDKASEALSVNKDFYVVVIDAGSSHTDIFVYKWTSQKVNGSGLVTEEGKLICKPILSNFKDDPEAAGPALRECIKFASMEVPQSHQNSTKLLLGATAGMRVVASNNATTAKAILRSVADFARNNFPFQVSYNDIHILSPENEGGFSWLAINYIKGILQENAVSSTTLRVVPKPTAFWNCLSDGRTSGPRRQWLPGLSVETPPENSLALSFTVMSCTDSCG</sequence>
<keyword evidence="6" id="KW-1185">Reference proteome</keyword>
<proteinExistence type="inferred from homology"/>
<keyword evidence="2" id="KW-0378">Hydrolase</keyword>
<feature type="signal peptide" evidence="4">
    <location>
        <begin position="1"/>
        <end position="20"/>
    </location>
</feature>
<keyword evidence="4" id="KW-0732">Signal</keyword>
<dbReference type="PANTHER" id="PTHR11782:SF83">
    <property type="entry name" value="GUANOSINE-DIPHOSPHATASE"/>
    <property type="match status" value="1"/>
</dbReference>
<dbReference type="PANTHER" id="PTHR11782">
    <property type="entry name" value="ADENOSINE/GUANOSINE DIPHOSPHATASE"/>
    <property type="match status" value="1"/>
</dbReference>
<evidence type="ECO:0000313" key="5">
    <source>
        <dbReference type="EMBL" id="GAU92046.1"/>
    </source>
</evidence>
<dbReference type="Proteomes" id="UP000186922">
    <property type="component" value="Unassembled WGS sequence"/>
</dbReference>
<dbReference type="AlphaFoldDB" id="A0A1D1UQQ7"/>
<dbReference type="GO" id="GO:0009134">
    <property type="term" value="P:nucleoside diphosphate catabolic process"/>
    <property type="evidence" value="ECO:0007669"/>
    <property type="project" value="TreeGrafter"/>
</dbReference>
<dbReference type="GO" id="GO:0017111">
    <property type="term" value="F:ribonucleoside triphosphate phosphatase activity"/>
    <property type="evidence" value="ECO:0007669"/>
    <property type="project" value="TreeGrafter"/>
</dbReference>
<feature type="chain" id="PRO_5008897502" description="Ectonucleoside triphosphate diphosphohydrolase 1" evidence="4">
    <location>
        <begin position="21"/>
        <end position="262"/>
    </location>
</feature>
<reference evidence="5 6" key="1">
    <citation type="journal article" date="2016" name="Nat. Commun.">
        <title>Extremotolerant tardigrade genome and improved radiotolerance of human cultured cells by tardigrade-unique protein.</title>
        <authorList>
            <person name="Hashimoto T."/>
            <person name="Horikawa D.D."/>
            <person name="Saito Y."/>
            <person name="Kuwahara H."/>
            <person name="Kozuka-Hata H."/>
            <person name="Shin-I T."/>
            <person name="Minakuchi Y."/>
            <person name="Ohishi K."/>
            <person name="Motoyama A."/>
            <person name="Aizu T."/>
            <person name="Enomoto A."/>
            <person name="Kondo K."/>
            <person name="Tanaka S."/>
            <person name="Hara Y."/>
            <person name="Koshikawa S."/>
            <person name="Sagara H."/>
            <person name="Miura T."/>
            <person name="Yokobori S."/>
            <person name="Miyagawa K."/>
            <person name="Suzuki Y."/>
            <person name="Kubo T."/>
            <person name="Oyama M."/>
            <person name="Kohara Y."/>
            <person name="Fujiyama A."/>
            <person name="Arakawa K."/>
            <person name="Katayama T."/>
            <person name="Toyoda A."/>
            <person name="Kunieda T."/>
        </authorList>
    </citation>
    <scope>NUCLEOTIDE SEQUENCE [LARGE SCALE GENOMIC DNA]</scope>
    <source>
        <strain evidence="5 6">YOKOZUNA-1</strain>
    </source>
</reference>
<dbReference type="STRING" id="947166.A0A1D1UQQ7"/>
<dbReference type="GO" id="GO:0016020">
    <property type="term" value="C:membrane"/>
    <property type="evidence" value="ECO:0007669"/>
    <property type="project" value="TreeGrafter"/>
</dbReference>
<accession>A0A1D1UQQ7</accession>
<evidence type="ECO:0000256" key="2">
    <source>
        <dbReference type="ARBA" id="ARBA00022801"/>
    </source>
</evidence>
<protein>
    <recommendedName>
        <fullName evidence="7">Ectonucleoside triphosphate diphosphohydrolase 1</fullName>
    </recommendedName>
</protein>
<organism evidence="5 6">
    <name type="scientific">Ramazzottius varieornatus</name>
    <name type="common">Water bear</name>
    <name type="synonym">Tardigrade</name>
    <dbReference type="NCBI Taxonomy" id="947166"/>
    <lineage>
        <taxon>Eukaryota</taxon>
        <taxon>Metazoa</taxon>
        <taxon>Ecdysozoa</taxon>
        <taxon>Tardigrada</taxon>
        <taxon>Eutardigrada</taxon>
        <taxon>Parachela</taxon>
        <taxon>Hypsibioidea</taxon>
        <taxon>Ramazzottiidae</taxon>
        <taxon>Ramazzottius</taxon>
    </lineage>
</organism>
<dbReference type="GO" id="GO:0045134">
    <property type="term" value="F:UDP phosphatase activity"/>
    <property type="evidence" value="ECO:0007669"/>
    <property type="project" value="TreeGrafter"/>
</dbReference>
<evidence type="ECO:0000256" key="3">
    <source>
        <dbReference type="PIRSR" id="PIRSR600407-1"/>
    </source>
</evidence>
<comment type="similarity">
    <text evidence="1">Belongs to the GDA1/CD39 NTPase family.</text>
</comment>
<evidence type="ECO:0000313" key="6">
    <source>
        <dbReference type="Proteomes" id="UP000186922"/>
    </source>
</evidence>
<dbReference type="GO" id="GO:0004382">
    <property type="term" value="F:GDP phosphatase activity"/>
    <property type="evidence" value="ECO:0007669"/>
    <property type="project" value="TreeGrafter"/>
</dbReference>
<evidence type="ECO:0000256" key="4">
    <source>
        <dbReference type="SAM" id="SignalP"/>
    </source>
</evidence>
<gene>
    <name evidence="5" type="primary">RvY_04191</name>
    <name evidence="5" type="synonym">RvY_04191.2</name>
    <name evidence="5" type="ORF">RvY_04191-2</name>
</gene>
<evidence type="ECO:0000256" key="1">
    <source>
        <dbReference type="ARBA" id="ARBA00009283"/>
    </source>
</evidence>
<dbReference type="EMBL" id="BDGG01000002">
    <property type="protein sequence ID" value="GAU92046.1"/>
    <property type="molecule type" value="Genomic_DNA"/>
</dbReference>
<evidence type="ECO:0008006" key="7">
    <source>
        <dbReference type="Google" id="ProtNLM"/>
    </source>
</evidence>